<accession>A0A4R4W3B2</accession>
<organism evidence="1 2">
    <name type="scientific">Nonomuraea diastatica</name>
    <dbReference type="NCBI Taxonomy" id="1848329"/>
    <lineage>
        <taxon>Bacteria</taxon>
        <taxon>Bacillati</taxon>
        <taxon>Actinomycetota</taxon>
        <taxon>Actinomycetes</taxon>
        <taxon>Streptosporangiales</taxon>
        <taxon>Streptosporangiaceae</taxon>
        <taxon>Nonomuraea</taxon>
    </lineage>
</organism>
<name>A0A4R4W3B2_9ACTN</name>
<dbReference type="EMBL" id="SMKP01000220">
    <property type="protein sequence ID" value="TDD11297.1"/>
    <property type="molecule type" value="Genomic_DNA"/>
</dbReference>
<dbReference type="AlphaFoldDB" id="A0A4R4W3B2"/>
<evidence type="ECO:0000313" key="1">
    <source>
        <dbReference type="EMBL" id="TDD11297.1"/>
    </source>
</evidence>
<sequence length="165" mass="18165">MQVGEQLVRLLHAANGCTAQVVARDPGVFGHLRAALLELLRTQGWEPRRAEEAVTAVTLDPNATLQETMRLIQAQVVTLETAQQVRVAACAQLGINPDSQHGPQLLPEWDDPERQWVIIWPGVEWTYTFPYGGINADGIEFPEAALPTGVWVERINDYSVSVNAG</sequence>
<proteinExistence type="predicted"/>
<comment type="caution">
    <text evidence="1">The sequence shown here is derived from an EMBL/GenBank/DDBJ whole genome shotgun (WGS) entry which is preliminary data.</text>
</comment>
<keyword evidence="2" id="KW-1185">Reference proteome</keyword>
<gene>
    <name evidence="1" type="ORF">E1294_45200</name>
</gene>
<reference evidence="1 2" key="1">
    <citation type="submission" date="2019-03" db="EMBL/GenBank/DDBJ databases">
        <title>Draft genome sequences of novel Actinobacteria.</title>
        <authorList>
            <person name="Sahin N."/>
            <person name="Ay H."/>
            <person name="Saygin H."/>
        </authorList>
    </citation>
    <scope>NUCLEOTIDE SEQUENCE [LARGE SCALE GENOMIC DNA]</scope>
    <source>
        <strain evidence="1 2">KC712</strain>
    </source>
</reference>
<evidence type="ECO:0000313" key="2">
    <source>
        <dbReference type="Proteomes" id="UP000294543"/>
    </source>
</evidence>
<dbReference type="Proteomes" id="UP000294543">
    <property type="component" value="Unassembled WGS sequence"/>
</dbReference>
<dbReference type="OrthoDB" id="3532218at2"/>
<dbReference type="RefSeq" id="WP_132517843.1">
    <property type="nucleotide sequence ID" value="NZ_SMKP01000220.1"/>
</dbReference>
<protein>
    <submittedName>
        <fullName evidence="1">Uncharacterized protein</fullName>
    </submittedName>
</protein>